<evidence type="ECO:0000256" key="5">
    <source>
        <dbReference type="ARBA" id="ARBA00022438"/>
    </source>
</evidence>
<dbReference type="PRINTS" id="PR00793">
    <property type="entry name" value="PROAMNOPTASE"/>
</dbReference>
<keyword evidence="11" id="KW-0472">Membrane</keyword>
<evidence type="ECO:0000256" key="9">
    <source>
        <dbReference type="ARBA" id="ARBA00029605"/>
    </source>
</evidence>
<name>A0A7S3PA04_9STRA</name>
<feature type="region of interest" description="Disordered" evidence="10">
    <location>
        <begin position="1"/>
        <end position="22"/>
    </location>
</feature>
<dbReference type="InterPro" id="IPR005944">
    <property type="entry name" value="Pro_iminopeptidase"/>
</dbReference>
<feature type="transmembrane region" description="Helical" evidence="11">
    <location>
        <begin position="58"/>
        <end position="79"/>
    </location>
</feature>
<dbReference type="AlphaFoldDB" id="A0A7S3PA04"/>
<comment type="similarity">
    <text evidence="3">Belongs to the peptidase S33 family.</text>
</comment>
<dbReference type="InterPro" id="IPR002410">
    <property type="entry name" value="Peptidase_S33"/>
</dbReference>
<evidence type="ECO:0000256" key="4">
    <source>
        <dbReference type="ARBA" id="ARBA00012568"/>
    </source>
</evidence>
<keyword evidence="7" id="KW-0645">Protease</keyword>
<evidence type="ECO:0000256" key="2">
    <source>
        <dbReference type="ARBA" id="ARBA00004496"/>
    </source>
</evidence>
<evidence type="ECO:0000256" key="6">
    <source>
        <dbReference type="ARBA" id="ARBA00022490"/>
    </source>
</evidence>
<reference evidence="13" key="1">
    <citation type="submission" date="2021-01" db="EMBL/GenBank/DDBJ databases">
        <authorList>
            <person name="Corre E."/>
            <person name="Pelletier E."/>
            <person name="Niang G."/>
            <person name="Scheremetjew M."/>
            <person name="Finn R."/>
            <person name="Kale V."/>
            <person name="Holt S."/>
            <person name="Cochrane G."/>
            <person name="Meng A."/>
            <person name="Brown T."/>
            <person name="Cohen L."/>
        </authorList>
    </citation>
    <scope>NUCLEOTIDE SEQUENCE</scope>
    <source>
        <strain evidence="13">CCMP127</strain>
    </source>
</reference>
<evidence type="ECO:0000256" key="10">
    <source>
        <dbReference type="SAM" id="MobiDB-lite"/>
    </source>
</evidence>
<organism evidence="13">
    <name type="scientific">Amphora coffeiformis</name>
    <dbReference type="NCBI Taxonomy" id="265554"/>
    <lineage>
        <taxon>Eukaryota</taxon>
        <taxon>Sar</taxon>
        <taxon>Stramenopiles</taxon>
        <taxon>Ochrophyta</taxon>
        <taxon>Bacillariophyta</taxon>
        <taxon>Bacillariophyceae</taxon>
        <taxon>Bacillariophycidae</taxon>
        <taxon>Thalassiophysales</taxon>
        <taxon>Catenulaceae</taxon>
        <taxon>Amphora</taxon>
    </lineage>
</organism>
<keyword evidence="11" id="KW-1133">Transmembrane helix</keyword>
<evidence type="ECO:0000259" key="12">
    <source>
        <dbReference type="Pfam" id="PF00561"/>
    </source>
</evidence>
<keyword evidence="8" id="KW-0378">Hydrolase</keyword>
<feature type="compositionally biased region" description="Basic residues" evidence="10">
    <location>
        <begin position="1"/>
        <end position="11"/>
    </location>
</feature>
<dbReference type="GO" id="GO:0005737">
    <property type="term" value="C:cytoplasm"/>
    <property type="evidence" value="ECO:0007669"/>
    <property type="project" value="UniProtKB-SubCell"/>
</dbReference>
<keyword evidence="6" id="KW-0963">Cytoplasm</keyword>
<comment type="catalytic activity">
    <reaction evidence="1">
        <text>Release of N-terminal proline from a peptide.</text>
        <dbReference type="EC" id="3.4.11.5"/>
    </reaction>
</comment>
<evidence type="ECO:0000256" key="8">
    <source>
        <dbReference type="ARBA" id="ARBA00022801"/>
    </source>
</evidence>
<evidence type="ECO:0000256" key="7">
    <source>
        <dbReference type="ARBA" id="ARBA00022670"/>
    </source>
</evidence>
<dbReference type="PANTHER" id="PTHR43722">
    <property type="entry name" value="PROLINE IMINOPEPTIDASE"/>
    <property type="match status" value="1"/>
</dbReference>
<dbReference type="GO" id="GO:0006508">
    <property type="term" value="P:proteolysis"/>
    <property type="evidence" value="ECO:0007669"/>
    <property type="project" value="UniProtKB-KW"/>
</dbReference>
<dbReference type="InterPro" id="IPR000073">
    <property type="entry name" value="AB_hydrolase_1"/>
</dbReference>
<dbReference type="Gene3D" id="3.40.50.1820">
    <property type="entry name" value="alpha/beta hydrolase"/>
    <property type="match status" value="1"/>
</dbReference>
<protein>
    <recommendedName>
        <fullName evidence="4">prolyl aminopeptidase</fullName>
        <ecNumber evidence="4">3.4.11.5</ecNumber>
    </recommendedName>
    <alternativeName>
        <fullName evidence="9">Prolyl aminopeptidase</fullName>
    </alternativeName>
</protein>
<gene>
    <name evidence="13" type="ORF">ACOF00016_LOCUS12336</name>
</gene>
<keyword evidence="5" id="KW-0031">Aminopeptidase</keyword>
<dbReference type="InterPro" id="IPR029058">
    <property type="entry name" value="AB_hydrolase_fold"/>
</dbReference>
<evidence type="ECO:0000256" key="1">
    <source>
        <dbReference type="ARBA" id="ARBA00001585"/>
    </source>
</evidence>
<comment type="subcellular location">
    <subcellularLocation>
        <location evidence="2">Cytoplasm</location>
    </subcellularLocation>
</comment>
<dbReference type="GO" id="GO:0004177">
    <property type="term" value="F:aminopeptidase activity"/>
    <property type="evidence" value="ECO:0007669"/>
    <property type="project" value="UniProtKB-KW"/>
</dbReference>
<sequence length="441" mass="50991">MTSEVHHRHPAHAVEATHPVSEQESAHLLSYHHPWTKHMSMDDDHETRAALRDNLHSTFRLLIVFFGLVGVLTAVLLVFHTGSTKKWTPLMPVRHHTPTIVPIEAAHEHWIWVDQNHTMKVWYRTWGNRETGQPVLFVHGGPGNAIADYNNGNKKFFSDELFFVVEVDQRGTGNSQPSVRDSWRNMKYYMDISIDEIVADFEIVRVSLDIDQWMVWGGSFGSTLTINYATRYPERCLALILRGIYLDTVEEVDTVYSRSTYVKHPNRLAEFDGFFEYVQLHSNEPLNPNNAEEILRAYERLIQSGDKYAIWHWHVFENNLMETNPENLLDPEVIGNKVFPEAQSVAFFETRLWLHGSWESPSNLLSRVDELNGFPIWICQGQYDEVCPPKYAQKFANALQKAGAEFTFRSIPSGHEQTDPVMEVCLKKSLREFIEDSQVHD</sequence>
<evidence type="ECO:0000256" key="3">
    <source>
        <dbReference type="ARBA" id="ARBA00010088"/>
    </source>
</evidence>
<dbReference type="EMBL" id="HBIM01015650">
    <property type="protein sequence ID" value="CAE0415202.1"/>
    <property type="molecule type" value="Transcribed_RNA"/>
</dbReference>
<dbReference type="Pfam" id="PF00561">
    <property type="entry name" value="Abhydrolase_1"/>
    <property type="match status" value="1"/>
</dbReference>
<dbReference type="PANTHER" id="PTHR43722:SF1">
    <property type="entry name" value="PROLINE IMINOPEPTIDASE"/>
    <property type="match status" value="1"/>
</dbReference>
<evidence type="ECO:0000313" key="13">
    <source>
        <dbReference type="EMBL" id="CAE0415202.1"/>
    </source>
</evidence>
<keyword evidence="11" id="KW-0812">Transmembrane</keyword>
<dbReference type="SUPFAM" id="SSF53474">
    <property type="entry name" value="alpha/beta-Hydrolases"/>
    <property type="match status" value="1"/>
</dbReference>
<accession>A0A7S3PA04</accession>
<proteinExistence type="inferred from homology"/>
<evidence type="ECO:0000256" key="11">
    <source>
        <dbReference type="SAM" id="Phobius"/>
    </source>
</evidence>
<feature type="domain" description="AB hydrolase-1" evidence="12">
    <location>
        <begin position="134"/>
        <end position="416"/>
    </location>
</feature>
<dbReference type="EC" id="3.4.11.5" evidence="4"/>